<reference evidence="8" key="1">
    <citation type="journal article" date="2019" name="Int. J. Syst. Evol. Microbiol.">
        <title>The Global Catalogue of Microorganisms (GCM) 10K type strain sequencing project: providing services to taxonomists for standard genome sequencing and annotation.</title>
        <authorList>
            <consortium name="The Broad Institute Genomics Platform"/>
            <consortium name="The Broad Institute Genome Sequencing Center for Infectious Disease"/>
            <person name="Wu L."/>
            <person name="Ma J."/>
        </authorList>
    </citation>
    <scope>NUCLEOTIDE SEQUENCE [LARGE SCALE GENOMIC DNA]</scope>
    <source>
        <strain evidence="8">CCM 8903</strain>
    </source>
</reference>
<gene>
    <name evidence="7" type="ORF">ACFQ5J_04230</name>
</gene>
<dbReference type="PANTHER" id="PTHR30250">
    <property type="entry name" value="PST FAMILY PREDICTED COLANIC ACID TRANSPORTER"/>
    <property type="match status" value="1"/>
</dbReference>
<feature type="transmembrane region" description="Helical" evidence="6">
    <location>
        <begin position="99"/>
        <end position="122"/>
    </location>
</feature>
<keyword evidence="5 6" id="KW-0472">Membrane</keyword>
<feature type="transmembrane region" description="Helical" evidence="6">
    <location>
        <begin position="134"/>
        <end position="150"/>
    </location>
</feature>
<sequence>MAKEVNIIKSRTHYSMVNSSVSAIIYLLRTLLGFVSRSFFIHYLGVNFLGLNGLFTNVLSFLSLAELGIGFTIVYELYSPLATGDTETTKSLMLVYRKAYTIIGIVVGVAGICLVPFLSLIIHGTSGISNVYQYYLLFLSNSVVSYFFTYKRSLLNADQKNYITVVNDFVFYSASVVLQILFLVLYQDYSIFLIIQVLTTLASNIYISSVVNKQYPYIREKNVKPLSKAVSTELKKNILGNMSTQIGSIIVLGSDNILLSAFVGLSAVGIYSNYTLITNAVKSIVQQATSSIISSVGNLVAKKDNLKIFSVFQEYWFINSSASFLTSTITFALINGFISVWIGPKYLLPRKTVCLIATYLIVLMYQGSTRTFISAYGLFWQQRWKPIFEAGTNLGFSLFFLQVFHLGLDGVLLGTICSSIFVNAWYEPYIAFKFGFHQSLYMYFLRTLLFYMKYSVAIAVLWIVQLHLFVDSLMSFVRFTFVSVILVGVLYLLLFSWEKEFRSAFNRFKRMI</sequence>
<feature type="transmembrane region" description="Helical" evidence="6">
    <location>
        <begin position="399"/>
        <end position="422"/>
    </location>
</feature>
<dbReference type="Proteomes" id="UP001597252">
    <property type="component" value="Unassembled WGS sequence"/>
</dbReference>
<dbReference type="Pfam" id="PF01943">
    <property type="entry name" value="Polysacc_synt"/>
    <property type="match status" value="1"/>
</dbReference>
<evidence type="ECO:0000256" key="6">
    <source>
        <dbReference type="SAM" id="Phobius"/>
    </source>
</evidence>
<keyword evidence="2" id="KW-1003">Cell membrane</keyword>
<protein>
    <submittedName>
        <fullName evidence="7">Lipopolysaccharide biosynthesis protein</fullName>
    </submittedName>
</protein>
<proteinExistence type="predicted"/>
<dbReference type="InterPro" id="IPR002797">
    <property type="entry name" value="Polysacc_synth"/>
</dbReference>
<evidence type="ECO:0000313" key="8">
    <source>
        <dbReference type="Proteomes" id="UP001597252"/>
    </source>
</evidence>
<feature type="transmembrane region" description="Helical" evidence="6">
    <location>
        <begin position="162"/>
        <end position="185"/>
    </location>
</feature>
<evidence type="ECO:0000256" key="4">
    <source>
        <dbReference type="ARBA" id="ARBA00022989"/>
    </source>
</evidence>
<evidence type="ECO:0000256" key="3">
    <source>
        <dbReference type="ARBA" id="ARBA00022692"/>
    </source>
</evidence>
<keyword evidence="8" id="KW-1185">Reference proteome</keyword>
<dbReference type="RefSeq" id="WP_125752608.1">
    <property type="nucleotide sequence ID" value="NZ_JBHTON010000009.1"/>
</dbReference>
<feature type="transmembrane region" description="Helical" evidence="6">
    <location>
        <begin position="354"/>
        <end position="379"/>
    </location>
</feature>
<feature type="transmembrane region" description="Helical" evidence="6">
    <location>
        <begin position="476"/>
        <end position="497"/>
    </location>
</feature>
<comment type="subcellular location">
    <subcellularLocation>
        <location evidence="1">Cell membrane</location>
        <topology evidence="1">Multi-pass membrane protein</topology>
    </subcellularLocation>
</comment>
<dbReference type="PANTHER" id="PTHR30250:SF26">
    <property type="entry name" value="PSMA PROTEIN"/>
    <property type="match status" value="1"/>
</dbReference>
<name>A0ABW4E4F3_9LACO</name>
<dbReference type="EMBL" id="JBHTON010000009">
    <property type="protein sequence ID" value="MFD1484439.1"/>
    <property type="molecule type" value="Genomic_DNA"/>
</dbReference>
<feature type="transmembrane region" description="Helical" evidence="6">
    <location>
        <begin position="316"/>
        <end position="342"/>
    </location>
</feature>
<dbReference type="InterPro" id="IPR050833">
    <property type="entry name" value="Poly_Biosynth_Transport"/>
</dbReference>
<feature type="transmembrane region" description="Helical" evidence="6">
    <location>
        <begin position="246"/>
        <end position="271"/>
    </location>
</feature>
<feature type="transmembrane region" description="Helical" evidence="6">
    <location>
        <begin position="58"/>
        <end position="78"/>
    </location>
</feature>
<evidence type="ECO:0000256" key="2">
    <source>
        <dbReference type="ARBA" id="ARBA00022475"/>
    </source>
</evidence>
<organism evidence="7 8">
    <name type="scientific">Lacticaseibacillus baoqingensis</name>
    <dbReference type="NCBI Taxonomy" id="2486013"/>
    <lineage>
        <taxon>Bacteria</taxon>
        <taxon>Bacillati</taxon>
        <taxon>Bacillota</taxon>
        <taxon>Bacilli</taxon>
        <taxon>Lactobacillales</taxon>
        <taxon>Lactobacillaceae</taxon>
        <taxon>Lacticaseibacillus</taxon>
    </lineage>
</organism>
<keyword evidence="4 6" id="KW-1133">Transmembrane helix</keyword>
<evidence type="ECO:0000313" key="7">
    <source>
        <dbReference type="EMBL" id="MFD1484439.1"/>
    </source>
</evidence>
<feature type="transmembrane region" description="Helical" evidence="6">
    <location>
        <begin position="191"/>
        <end position="211"/>
    </location>
</feature>
<feature type="transmembrane region" description="Helical" evidence="6">
    <location>
        <begin position="21"/>
        <end position="46"/>
    </location>
</feature>
<keyword evidence="3 6" id="KW-0812">Transmembrane</keyword>
<feature type="transmembrane region" description="Helical" evidence="6">
    <location>
        <begin position="443"/>
        <end position="464"/>
    </location>
</feature>
<accession>A0ABW4E4F3</accession>
<evidence type="ECO:0000256" key="5">
    <source>
        <dbReference type="ARBA" id="ARBA00023136"/>
    </source>
</evidence>
<evidence type="ECO:0000256" key="1">
    <source>
        <dbReference type="ARBA" id="ARBA00004651"/>
    </source>
</evidence>
<comment type="caution">
    <text evidence="7">The sequence shown here is derived from an EMBL/GenBank/DDBJ whole genome shotgun (WGS) entry which is preliminary data.</text>
</comment>